<evidence type="ECO:0000313" key="5">
    <source>
        <dbReference type="Proteomes" id="UP000249619"/>
    </source>
</evidence>
<dbReference type="InterPro" id="IPR051164">
    <property type="entry name" value="NmrA-like_oxidored"/>
</dbReference>
<evidence type="ECO:0000259" key="3">
    <source>
        <dbReference type="Pfam" id="PF05368"/>
    </source>
</evidence>
<proteinExistence type="inferred from homology"/>
<protein>
    <submittedName>
        <fullName evidence="4">Nucleoside-diphosphate-sugar epimerase</fullName>
    </submittedName>
</protein>
<keyword evidence="2" id="KW-0521">NADP</keyword>
<dbReference type="GO" id="GO:0005634">
    <property type="term" value="C:nucleus"/>
    <property type="evidence" value="ECO:0007669"/>
    <property type="project" value="TreeGrafter"/>
</dbReference>
<dbReference type="OrthoDB" id="419598at2759"/>
<accession>A0A364N2X6</accession>
<evidence type="ECO:0000256" key="2">
    <source>
        <dbReference type="ARBA" id="ARBA00022857"/>
    </source>
</evidence>
<dbReference type="InterPro" id="IPR008030">
    <property type="entry name" value="NmrA-like"/>
</dbReference>
<feature type="domain" description="NmrA-like" evidence="3">
    <location>
        <begin position="4"/>
        <end position="233"/>
    </location>
</feature>
<organism evidence="4 5">
    <name type="scientific">Stemphylium lycopersici</name>
    <name type="common">Tomato gray leaf spot disease fungus</name>
    <name type="synonym">Thyrospora lycopersici</name>
    <dbReference type="NCBI Taxonomy" id="183478"/>
    <lineage>
        <taxon>Eukaryota</taxon>
        <taxon>Fungi</taxon>
        <taxon>Dikarya</taxon>
        <taxon>Ascomycota</taxon>
        <taxon>Pezizomycotina</taxon>
        <taxon>Dothideomycetes</taxon>
        <taxon>Pleosporomycetidae</taxon>
        <taxon>Pleosporales</taxon>
        <taxon>Pleosporineae</taxon>
        <taxon>Pleosporaceae</taxon>
        <taxon>Stemphylium</taxon>
    </lineage>
</organism>
<dbReference type="SUPFAM" id="SSF51735">
    <property type="entry name" value="NAD(P)-binding Rossmann-fold domains"/>
    <property type="match status" value="1"/>
</dbReference>
<gene>
    <name evidence="4" type="ORF">DDE83_005095</name>
</gene>
<comment type="caution">
    <text evidence="4">The sequence shown here is derived from an EMBL/GenBank/DDBJ whole genome shotgun (WGS) entry which is preliminary data.</text>
</comment>
<dbReference type="Proteomes" id="UP000249619">
    <property type="component" value="Unassembled WGS sequence"/>
</dbReference>
<evidence type="ECO:0000313" key="4">
    <source>
        <dbReference type="EMBL" id="RAR10324.1"/>
    </source>
</evidence>
<evidence type="ECO:0000256" key="1">
    <source>
        <dbReference type="ARBA" id="ARBA00006328"/>
    </source>
</evidence>
<dbReference type="AlphaFoldDB" id="A0A364N2X6"/>
<name>A0A364N2X6_STELY</name>
<dbReference type="EMBL" id="QGDH01000066">
    <property type="protein sequence ID" value="RAR10324.1"/>
    <property type="molecule type" value="Genomic_DNA"/>
</dbReference>
<sequence>MSEILVITCPSGKQCSRLIPLVYEKGRFKLRLAAHSQPSVEKLQAQYPNAEVIATDLQSPSDVRKLLHGATAVNAVLPSLHSREKEIGMTLVDAAVSESLREGNVFKHFVLSSVLCTQHRSLVQHDLKSYVEEALFLSPLECWTIMKPTNFMNTYPVAALAAMENPVFEKWWAPQHKNSLINLEDLAEATTKVLNEREQHFLAEYPLCSTKPISELEIADIISLRIGKKVEVKSPAFEEGVQRLSQVLFGNSVQATNLGLAPAGDLRGDLVQDTVERLILYYNRRGLQGSPNVLRWLLGREPTTVEEYVNSIKLT</sequence>
<reference evidence="5" key="1">
    <citation type="submission" date="2018-05" db="EMBL/GenBank/DDBJ databases">
        <title>Draft genome sequence of Stemphylium lycopersici strain CIDEFI 213.</title>
        <authorList>
            <person name="Medina R."/>
            <person name="Franco M.E.E."/>
            <person name="Lucentini C.G."/>
            <person name="Saparrat M.C.N."/>
            <person name="Balatti P.A."/>
        </authorList>
    </citation>
    <scope>NUCLEOTIDE SEQUENCE [LARGE SCALE GENOMIC DNA]</scope>
    <source>
        <strain evidence="5">CIDEFI 213</strain>
    </source>
</reference>
<dbReference type="PANTHER" id="PTHR42748:SF31">
    <property type="entry name" value="NMRA-LIKE DOMAIN-CONTAINING PROTEIN-RELATED"/>
    <property type="match status" value="1"/>
</dbReference>
<dbReference type="Gene3D" id="3.40.50.720">
    <property type="entry name" value="NAD(P)-binding Rossmann-like Domain"/>
    <property type="match status" value="1"/>
</dbReference>
<dbReference type="PANTHER" id="PTHR42748">
    <property type="entry name" value="NITROGEN METABOLITE REPRESSION PROTEIN NMRA FAMILY MEMBER"/>
    <property type="match status" value="1"/>
</dbReference>
<keyword evidence="5" id="KW-1185">Reference proteome</keyword>
<dbReference type="STRING" id="183478.A0A364N2X6"/>
<comment type="similarity">
    <text evidence="1">Belongs to the NmrA-type oxidoreductase family.</text>
</comment>
<dbReference type="InterPro" id="IPR036291">
    <property type="entry name" value="NAD(P)-bd_dom_sf"/>
</dbReference>
<dbReference type="Pfam" id="PF05368">
    <property type="entry name" value="NmrA"/>
    <property type="match status" value="1"/>
</dbReference>